<evidence type="ECO:0000256" key="4">
    <source>
        <dbReference type="ARBA" id="ARBA00023163"/>
    </source>
</evidence>
<evidence type="ECO:0000256" key="1">
    <source>
        <dbReference type="ARBA" id="ARBA00009437"/>
    </source>
</evidence>
<keyword evidence="2" id="KW-0805">Transcription regulation</keyword>
<dbReference type="EMBL" id="QDKN01000001">
    <property type="protein sequence ID" value="NPT29813.1"/>
    <property type="molecule type" value="Genomic_DNA"/>
</dbReference>
<protein>
    <submittedName>
        <fullName evidence="6">LysR family transcriptional regulator</fullName>
    </submittedName>
</protein>
<dbReference type="SUPFAM" id="SSF53850">
    <property type="entry name" value="Periplasmic binding protein-like II"/>
    <property type="match status" value="1"/>
</dbReference>
<evidence type="ECO:0000313" key="6">
    <source>
        <dbReference type="EMBL" id="NPT29813.1"/>
    </source>
</evidence>
<gene>
    <name evidence="6" type="ORF">DDR56_04380</name>
</gene>
<comment type="similarity">
    <text evidence="1">Belongs to the LysR transcriptional regulatory family.</text>
</comment>
<dbReference type="InterPro" id="IPR036390">
    <property type="entry name" value="WH_DNA-bd_sf"/>
</dbReference>
<dbReference type="CDD" id="cd08472">
    <property type="entry name" value="PBP2_CrgA_like_3"/>
    <property type="match status" value="1"/>
</dbReference>
<dbReference type="Pfam" id="PF00126">
    <property type="entry name" value="HTH_1"/>
    <property type="match status" value="1"/>
</dbReference>
<dbReference type="InterPro" id="IPR005119">
    <property type="entry name" value="LysR_subst-bd"/>
</dbReference>
<evidence type="ECO:0000256" key="2">
    <source>
        <dbReference type="ARBA" id="ARBA00023015"/>
    </source>
</evidence>
<evidence type="ECO:0000256" key="3">
    <source>
        <dbReference type="ARBA" id="ARBA00023125"/>
    </source>
</evidence>
<keyword evidence="3" id="KW-0238">DNA-binding</keyword>
<reference evidence="6 7" key="1">
    <citation type="submission" date="2018-04" db="EMBL/GenBank/DDBJ databases">
        <authorList>
            <person name="Li G."/>
            <person name="Du W."/>
            <person name="Bai Y."/>
        </authorList>
    </citation>
    <scope>NUCLEOTIDE SEQUENCE [LARGE SCALE GENOMIC DNA]</scope>
    <source>
        <strain evidence="6 7">YYYZ-3</strain>
    </source>
</reference>
<dbReference type="PROSITE" id="PS50931">
    <property type="entry name" value="HTH_LYSR"/>
    <property type="match status" value="1"/>
</dbReference>
<organism evidence="6 7">
    <name type="scientific">Vreelandella venusta</name>
    <dbReference type="NCBI Taxonomy" id="44935"/>
    <lineage>
        <taxon>Bacteria</taxon>
        <taxon>Pseudomonadati</taxon>
        <taxon>Pseudomonadota</taxon>
        <taxon>Gammaproteobacteria</taxon>
        <taxon>Oceanospirillales</taxon>
        <taxon>Halomonadaceae</taxon>
        <taxon>Vreelandella</taxon>
    </lineage>
</organism>
<dbReference type="Gene3D" id="1.10.10.10">
    <property type="entry name" value="Winged helix-like DNA-binding domain superfamily/Winged helix DNA-binding domain"/>
    <property type="match status" value="1"/>
</dbReference>
<keyword evidence="4" id="KW-0804">Transcription</keyword>
<evidence type="ECO:0000313" key="7">
    <source>
        <dbReference type="Proteomes" id="UP001318401"/>
    </source>
</evidence>
<dbReference type="Gene3D" id="3.40.190.290">
    <property type="match status" value="1"/>
</dbReference>
<dbReference type="PANTHER" id="PTHR30537">
    <property type="entry name" value="HTH-TYPE TRANSCRIPTIONAL REGULATOR"/>
    <property type="match status" value="1"/>
</dbReference>
<keyword evidence="7" id="KW-1185">Reference proteome</keyword>
<proteinExistence type="inferred from homology"/>
<evidence type="ECO:0000259" key="5">
    <source>
        <dbReference type="PROSITE" id="PS50931"/>
    </source>
</evidence>
<dbReference type="PANTHER" id="PTHR30537:SF72">
    <property type="entry name" value="LYSR FAMILY TRANSCRIPTIONAL REGULATOR"/>
    <property type="match status" value="1"/>
</dbReference>
<accession>A0ABX2B6U4</accession>
<dbReference type="InterPro" id="IPR000847">
    <property type="entry name" value="LysR_HTH_N"/>
</dbReference>
<dbReference type="InterPro" id="IPR058163">
    <property type="entry name" value="LysR-type_TF_proteobact-type"/>
</dbReference>
<dbReference type="SUPFAM" id="SSF46785">
    <property type="entry name" value="Winged helix' DNA-binding domain"/>
    <property type="match status" value="1"/>
</dbReference>
<dbReference type="Proteomes" id="UP001318401">
    <property type="component" value="Unassembled WGS sequence"/>
</dbReference>
<comment type="caution">
    <text evidence="6">The sequence shown here is derived from an EMBL/GenBank/DDBJ whole genome shotgun (WGS) entry which is preliminary data.</text>
</comment>
<dbReference type="InterPro" id="IPR036388">
    <property type="entry name" value="WH-like_DNA-bd_sf"/>
</dbReference>
<sequence length="314" mass="35003">MDRIRQMQIFIQVMESGNFTRAAETLAIPRSTVSTEIQALEDRLQTQLLFRSTRKVVPTQDGRRFLETAQNIVDAVTTSEQMFLPGNLCLSGRLRVDIPSRIARRLVLPALSDFITQHPYLTIDISASDRKVDLVADGVDCVLRLGVLLDSDLVCRPLGEVEFVTCASPAYLARHGLPKKLDDLDSHLLINYSPRLPASTATLEFQQGEHLIEIKMRSAITVDGAEAYVAAALSGLGLIQVPAYDVRHLLERGDLKEILPDTPPPSIPLSFLFTKRRNLSPKVRVFLLWLESVLERHGVISQSPTQRESIDKSA</sequence>
<dbReference type="Pfam" id="PF03466">
    <property type="entry name" value="LysR_substrate"/>
    <property type="match status" value="1"/>
</dbReference>
<feature type="domain" description="HTH lysR-type" evidence="5">
    <location>
        <begin position="1"/>
        <end position="59"/>
    </location>
</feature>
<name>A0ABX2B6U4_9GAMM</name>